<evidence type="ECO:0008006" key="3">
    <source>
        <dbReference type="Google" id="ProtNLM"/>
    </source>
</evidence>
<protein>
    <recommendedName>
        <fullName evidence="3">TNFR-Cys domain-containing protein</fullName>
    </recommendedName>
</protein>
<proteinExistence type="predicted"/>
<accession>A0ABU5HI33</accession>
<evidence type="ECO:0000313" key="2">
    <source>
        <dbReference type="Proteomes" id="UP001291309"/>
    </source>
</evidence>
<dbReference type="EMBL" id="JAXIVS010000024">
    <property type="protein sequence ID" value="MDY7232906.1"/>
    <property type="molecule type" value="Genomic_DNA"/>
</dbReference>
<comment type="caution">
    <text evidence="1">The sequence shown here is derived from an EMBL/GenBank/DDBJ whole genome shotgun (WGS) entry which is preliminary data.</text>
</comment>
<evidence type="ECO:0000313" key="1">
    <source>
        <dbReference type="EMBL" id="MDY7232906.1"/>
    </source>
</evidence>
<gene>
    <name evidence="1" type="ORF">SYV04_41355</name>
</gene>
<name>A0ABU5HI33_9BACT</name>
<dbReference type="Proteomes" id="UP001291309">
    <property type="component" value="Unassembled WGS sequence"/>
</dbReference>
<reference evidence="1 2" key="1">
    <citation type="submission" date="2023-12" db="EMBL/GenBank/DDBJ databases">
        <title>the genome sequence of Hyalangium sp. s54d21.</title>
        <authorList>
            <person name="Zhang X."/>
        </authorList>
    </citation>
    <scope>NUCLEOTIDE SEQUENCE [LARGE SCALE GENOMIC DNA]</scope>
    <source>
        <strain evidence="2">s54d21</strain>
    </source>
</reference>
<dbReference type="RefSeq" id="WP_321551618.1">
    <property type="nucleotide sequence ID" value="NZ_JAXIVS010000024.1"/>
</dbReference>
<organism evidence="1 2">
    <name type="scientific">Hyalangium rubrum</name>
    <dbReference type="NCBI Taxonomy" id="3103134"/>
    <lineage>
        <taxon>Bacteria</taxon>
        <taxon>Pseudomonadati</taxon>
        <taxon>Myxococcota</taxon>
        <taxon>Myxococcia</taxon>
        <taxon>Myxococcales</taxon>
        <taxon>Cystobacterineae</taxon>
        <taxon>Archangiaceae</taxon>
        <taxon>Hyalangium</taxon>
    </lineage>
</organism>
<sequence length="86" mass="9384">MTEQELAGITPWYNASSFEEGACPSECRICARCTQRAASDLQQLGKRPDCDCSKPVGIDACRSPDSCGCYCSRFQRLSEACPNLVP</sequence>
<keyword evidence="2" id="KW-1185">Reference proteome</keyword>